<dbReference type="RefSeq" id="WP_282765664.1">
    <property type="nucleotide sequence ID" value="NZ_JASCTH010000032.1"/>
</dbReference>
<dbReference type="SUPFAM" id="SSF48498">
    <property type="entry name" value="Tetracyclin repressor-like, C-terminal domain"/>
    <property type="match status" value="1"/>
</dbReference>
<keyword evidence="2" id="KW-0805">Transcription regulation</keyword>
<evidence type="ECO:0000256" key="2">
    <source>
        <dbReference type="ARBA" id="ARBA00023015"/>
    </source>
</evidence>
<dbReference type="EMBL" id="JASCTH010000032">
    <property type="protein sequence ID" value="MDI6104301.1"/>
    <property type="molecule type" value="Genomic_DNA"/>
</dbReference>
<dbReference type="Gene3D" id="1.10.357.10">
    <property type="entry name" value="Tetracycline Repressor, domain 2"/>
    <property type="match status" value="1"/>
</dbReference>
<comment type="caution">
    <text evidence="7">The sequence shown here is derived from an EMBL/GenBank/DDBJ whole genome shotgun (WGS) entry which is preliminary data.</text>
</comment>
<dbReference type="Pfam" id="PF13977">
    <property type="entry name" value="TetR_C_6"/>
    <property type="match status" value="1"/>
</dbReference>
<dbReference type="InterPro" id="IPR050109">
    <property type="entry name" value="HTH-type_TetR-like_transc_reg"/>
</dbReference>
<feature type="domain" description="HTH tetR-type" evidence="6">
    <location>
        <begin position="8"/>
        <end position="68"/>
    </location>
</feature>
<gene>
    <name evidence="7" type="ORF">QLQ12_37485</name>
</gene>
<dbReference type="PANTHER" id="PTHR30055">
    <property type="entry name" value="HTH-TYPE TRANSCRIPTIONAL REGULATOR RUTR"/>
    <property type="match status" value="1"/>
</dbReference>
<keyword evidence="4" id="KW-0804">Transcription</keyword>
<evidence type="ECO:0000256" key="1">
    <source>
        <dbReference type="ARBA" id="ARBA00022491"/>
    </source>
</evidence>
<protein>
    <submittedName>
        <fullName evidence="7">TetR/AcrR family transcriptional regulator</fullName>
    </submittedName>
</protein>
<sequence>MNGQGRSNSSRRRLVEATARLLRERGLQGVRIRDVASYAGMSAGSVLYHFANTDDLLFAVHQDAVANYLASRTAAAHGSPDPRSRLIQCFKAGVPIFADATTIELLYEVHGLARRSHRHAELLSELWRTEVGLYVEIVRDGIAAGVFRTTSVESAAQALMALEDGLVLHLTSRNEMIDSARAMQTFQSAAAEILHCPPLAGNSRIG</sequence>
<evidence type="ECO:0000256" key="5">
    <source>
        <dbReference type="PROSITE-ProRule" id="PRU00335"/>
    </source>
</evidence>
<name>A0ABT6WXG9_9ACTN</name>
<accession>A0ABT6WXG9</accession>
<proteinExistence type="predicted"/>
<dbReference type="InterPro" id="IPR039538">
    <property type="entry name" value="BetI_C"/>
</dbReference>
<dbReference type="Pfam" id="PF00440">
    <property type="entry name" value="TetR_N"/>
    <property type="match status" value="1"/>
</dbReference>
<evidence type="ECO:0000313" key="8">
    <source>
        <dbReference type="Proteomes" id="UP001241758"/>
    </source>
</evidence>
<keyword evidence="3 5" id="KW-0238">DNA-binding</keyword>
<dbReference type="Proteomes" id="UP001241758">
    <property type="component" value="Unassembled WGS sequence"/>
</dbReference>
<feature type="DNA-binding region" description="H-T-H motif" evidence="5">
    <location>
        <begin position="31"/>
        <end position="50"/>
    </location>
</feature>
<evidence type="ECO:0000256" key="3">
    <source>
        <dbReference type="ARBA" id="ARBA00023125"/>
    </source>
</evidence>
<organism evidence="7 8">
    <name type="scientific">Actinoplanes sandaracinus</name>
    <dbReference type="NCBI Taxonomy" id="3045177"/>
    <lineage>
        <taxon>Bacteria</taxon>
        <taxon>Bacillati</taxon>
        <taxon>Actinomycetota</taxon>
        <taxon>Actinomycetes</taxon>
        <taxon>Micromonosporales</taxon>
        <taxon>Micromonosporaceae</taxon>
        <taxon>Actinoplanes</taxon>
    </lineage>
</organism>
<evidence type="ECO:0000256" key="4">
    <source>
        <dbReference type="ARBA" id="ARBA00023163"/>
    </source>
</evidence>
<dbReference type="PANTHER" id="PTHR30055:SF200">
    <property type="entry name" value="HTH-TYPE TRANSCRIPTIONAL REPRESSOR BDCR"/>
    <property type="match status" value="1"/>
</dbReference>
<dbReference type="InterPro" id="IPR036271">
    <property type="entry name" value="Tet_transcr_reg_TetR-rel_C_sf"/>
</dbReference>
<evidence type="ECO:0000313" key="7">
    <source>
        <dbReference type="EMBL" id="MDI6104301.1"/>
    </source>
</evidence>
<dbReference type="InterPro" id="IPR009057">
    <property type="entry name" value="Homeodomain-like_sf"/>
</dbReference>
<dbReference type="InterPro" id="IPR001647">
    <property type="entry name" value="HTH_TetR"/>
</dbReference>
<reference evidence="7 8" key="1">
    <citation type="submission" date="2023-05" db="EMBL/GenBank/DDBJ databases">
        <title>Actinoplanes sp. NEAU-A12 genome sequencing.</title>
        <authorList>
            <person name="Wang Z.-S."/>
        </authorList>
    </citation>
    <scope>NUCLEOTIDE SEQUENCE [LARGE SCALE GENOMIC DNA]</scope>
    <source>
        <strain evidence="7 8">NEAU-A12</strain>
    </source>
</reference>
<keyword evidence="8" id="KW-1185">Reference proteome</keyword>
<evidence type="ECO:0000259" key="6">
    <source>
        <dbReference type="PROSITE" id="PS50977"/>
    </source>
</evidence>
<dbReference type="PROSITE" id="PS50977">
    <property type="entry name" value="HTH_TETR_2"/>
    <property type="match status" value="1"/>
</dbReference>
<dbReference type="SUPFAM" id="SSF46689">
    <property type="entry name" value="Homeodomain-like"/>
    <property type="match status" value="1"/>
</dbReference>
<keyword evidence="1" id="KW-0678">Repressor</keyword>
<dbReference type="PRINTS" id="PR00455">
    <property type="entry name" value="HTHTETR"/>
</dbReference>